<evidence type="ECO:0000259" key="10">
    <source>
        <dbReference type="PROSITE" id="PS50109"/>
    </source>
</evidence>
<dbReference type="PANTHER" id="PTHR43047">
    <property type="entry name" value="TWO-COMPONENT HISTIDINE PROTEIN KINASE"/>
    <property type="match status" value="1"/>
</dbReference>
<dbReference type="Pfam" id="PF02518">
    <property type="entry name" value="HATPase_c"/>
    <property type="match status" value="1"/>
</dbReference>
<dbReference type="InterPro" id="IPR035965">
    <property type="entry name" value="PAS-like_dom_sf"/>
</dbReference>
<evidence type="ECO:0000256" key="1">
    <source>
        <dbReference type="ARBA" id="ARBA00000085"/>
    </source>
</evidence>
<protein>
    <recommendedName>
        <fullName evidence="3">Stage 0 sporulation protein A homolog</fullName>
        <ecNumber evidence="2">2.7.13.3</ecNumber>
    </recommendedName>
</protein>
<evidence type="ECO:0000256" key="9">
    <source>
        <dbReference type="PROSITE-ProRule" id="PRU00169"/>
    </source>
</evidence>
<dbReference type="InterPro" id="IPR000014">
    <property type="entry name" value="PAS"/>
</dbReference>
<dbReference type="Pfam" id="PF00512">
    <property type="entry name" value="HisKA"/>
    <property type="match status" value="1"/>
</dbReference>
<feature type="domain" description="Response regulatory" evidence="11">
    <location>
        <begin position="810"/>
        <end position="931"/>
    </location>
</feature>
<gene>
    <name evidence="13" type="ORF">SAMN04515656_10442</name>
</gene>
<dbReference type="GO" id="GO:0005886">
    <property type="term" value="C:plasma membrane"/>
    <property type="evidence" value="ECO:0007669"/>
    <property type="project" value="TreeGrafter"/>
</dbReference>
<name>A0A1H3YQ32_9FIRM</name>
<dbReference type="Gene3D" id="3.30.450.20">
    <property type="entry name" value="PAS domain"/>
    <property type="match status" value="1"/>
</dbReference>
<dbReference type="PROSITE" id="PS50110">
    <property type="entry name" value="RESPONSE_REGULATORY"/>
    <property type="match status" value="1"/>
</dbReference>
<evidence type="ECO:0000256" key="5">
    <source>
        <dbReference type="ARBA" id="ARBA00022679"/>
    </source>
</evidence>
<dbReference type="PROSITE" id="PS50113">
    <property type="entry name" value="PAC"/>
    <property type="match status" value="1"/>
</dbReference>
<dbReference type="Gene3D" id="1.10.287.130">
    <property type="match status" value="1"/>
</dbReference>
<dbReference type="EC" id="2.7.13.3" evidence="2"/>
<dbReference type="PANTHER" id="PTHR43047:SF72">
    <property type="entry name" value="OSMOSENSING HISTIDINE PROTEIN KINASE SLN1"/>
    <property type="match status" value="1"/>
</dbReference>
<dbReference type="Proteomes" id="UP000199394">
    <property type="component" value="Unassembled WGS sequence"/>
</dbReference>
<evidence type="ECO:0000256" key="2">
    <source>
        <dbReference type="ARBA" id="ARBA00012438"/>
    </source>
</evidence>
<evidence type="ECO:0000259" key="11">
    <source>
        <dbReference type="PROSITE" id="PS50110"/>
    </source>
</evidence>
<dbReference type="AlphaFoldDB" id="A0A1H3YQ32"/>
<feature type="domain" description="PAC" evidence="12">
    <location>
        <begin position="225"/>
        <end position="278"/>
    </location>
</feature>
<feature type="domain" description="Histidine kinase" evidence="10">
    <location>
        <begin position="563"/>
        <end position="788"/>
    </location>
</feature>
<dbReference type="InterPro" id="IPR036097">
    <property type="entry name" value="HisK_dim/P_sf"/>
</dbReference>
<dbReference type="InterPro" id="IPR004358">
    <property type="entry name" value="Sig_transdc_His_kin-like_C"/>
</dbReference>
<dbReference type="GO" id="GO:0000155">
    <property type="term" value="F:phosphorelay sensor kinase activity"/>
    <property type="evidence" value="ECO:0007669"/>
    <property type="project" value="InterPro"/>
</dbReference>
<evidence type="ECO:0000256" key="4">
    <source>
        <dbReference type="ARBA" id="ARBA00022553"/>
    </source>
</evidence>
<dbReference type="InterPro" id="IPR001789">
    <property type="entry name" value="Sig_transdc_resp-reg_receiver"/>
</dbReference>
<evidence type="ECO:0000256" key="3">
    <source>
        <dbReference type="ARBA" id="ARBA00018672"/>
    </source>
</evidence>
<proteinExistence type="predicted"/>
<dbReference type="PROSITE" id="PS50109">
    <property type="entry name" value="HIS_KIN"/>
    <property type="match status" value="1"/>
</dbReference>
<evidence type="ECO:0000313" key="13">
    <source>
        <dbReference type="EMBL" id="SEA13188.1"/>
    </source>
</evidence>
<feature type="modified residue" description="4-aspartylphosphate" evidence="9">
    <location>
        <position position="862"/>
    </location>
</feature>
<reference evidence="13 14" key="1">
    <citation type="submission" date="2016-10" db="EMBL/GenBank/DDBJ databases">
        <authorList>
            <person name="de Groot N.N."/>
        </authorList>
    </citation>
    <scope>NUCLEOTIDE SEQUENCE [LARGE SCALE GENOMIC DNA]</scope>
    <source>
        <strain evidence="13 14">SR12</strain>
    </source>
</reference>
<dbReference type="SMART" id="SM00388">
    <property type="entry name" value="HisKA"/>
    <property type="match status" value="1"/>
</dbReference>
<dbReference type="CDD" id="cd17546">
    <property type="entry name" value="REC_hyHK_CKI1_RcsC-like"/>
    <property type="match status" value="1"/>
</dbReference>
<sequence>MDGGKVMFESIRAEARAVMATALAQAGLQYWEYNINEKRLYRFGEGLERIGQGGWDEDVPESHVRTGKIHPDWVEAYRGLYAKIQGGENARQAIKIKNDDDSWGWLDLSYRVLCDGAGYSEIAIGIGSKYLKASDSNLGGALSDVQGRLSETQSSMQAAINSAGMMYFEYYPDTDSALEFNGREFFGIAAYLENYPDCWFEKKFTHPDYEPLLRSAFEAMKAGAPSATCEVINRIEGQEFWHRYGFTAIYDETGRRIKVACTATDITAQKEIEKSYARQRDSLVRAMPDAISVFHGNLTTNRLLELIIPGPVGQTVEALENIQEIIAFTSQFLPNKKEQEQYLELFSRDALLNCACQGEREQSLIHWVAMKNRHRHRVRTQVIIMENPTTREIEAFFYLVDMDEQLQEEMIIQNLTNEEYDFLGIIDTVNETFHITTQKEKEQLVKSHNPYPDYDEAIHQFIETVVVPGERKSLYEAIALPSIIEKLEKKPTFSVTFAERVDGEERYKMQKYAYLSKDDTRILVEKIDITEDHLREQKRLQEIESALTLAEKANQAKTDFLSRISHDMRTPMNGIVGLVTLSEDETDARILRENIRKIGESSQYLLSLINDTLDMNKIESGKMILGPERVKFRSFIENIWDMVDPTAAEKGVDFVLKTDGYLENRDVYMDLVRMKQIFINLLSNAIKFTPRGGLVTFNIQGEKSQRPGRWRTQFTVKDSGIGMSLDFVKNQMYTPFSQEQNRVTTTSAGSGLGLAIVKSLVDLMDGEIMVESHPQEGTCMTVILDLEILDSDEREENQTSMSLNTLEGSRILLCEDHPLNAEIAERLLIKAGCQVENAWDGAQAVAAISNSSEGWYDAVLMDIRMPVMDGLTAAQTIRKLPRKDVHSLPIIAMTANAYEEDSQKSKEAGMDAHIAKPIVKKTLYTVLADYMSKGQECVTNDVFS</sequence>
<dbReference type="InterPro" id="IPR036890">
    <property type="entry name" value="HATPase_C_sf"/>
</dbReference>
<keyword evidence="14" id="KW-1185">Reference proteome</keyword>
<keyword evidence="7" id="KW-0902">Two-component regulatory system</keyword>
<evidence type="ECO:0000256" key="6">
    <source>
        <dbReference type="ARBA" id="ARBA00022777"/>
    </source>
</evidence>
<evidence type="ECO:0000256" key="8">
    <source>
        <dbReference type="ARBA" id="ARBA00024867"/>
    </source>
</evidence>
<keyword evidence="6 13" id="KW-0418">Kinase</keyword>
<keyword evidence="5" id="KW-0808">Transferase</keyword>
<dbReference type="Pfam" id="PF00072">
    <property type="entry name" value="Response_reg"/>
    <property type="match status" value="1"/>
</dbReference>
<comment type="catalytic activity">
    <reaction evidence="1">
        <text>ATP + protein L-histidine = ADP + protein N-phospho-L-histidine.</text>
        <dbReference type="EC" id="2.7.13.3"/>
    </reaction>
</comment>
<dbReference type="InterPro" id="IPR005467">
    <property type="entry name" value="His_kinase_dom"/>
</dbReference>
<dbReference type="InterPro" id="IPR011006">
    <property type="entry name" value="CheY-like_superfamily"/>
</dbReference>
<dbReference type="SUPFAM" id="SSF47384">
    <property type="entry name" value="Homodimeric domain of signal transducing histidine kinase"/>
    <property type="match status" value="1"/>
</dbReference>
<evidence type="ECO:0000259" key="12">
    <source>
        <dbReference type="PROSITE" id="PS50113"/>
    </source>
</evidence>
<dbReference type="CDD" id="cd00082">
    <property type="entry name" value="HisKA"/>
    <property type="match status" value="1"/>
</dbReference>
<dbReference type="CDD" id="cd00130">
    <property type="entry name" value="PAS"/>
    <property type="match status" value="1"/>
</dbReference>
<dbReference type="SUPFAM" id="SSF55874">
    <property type="entry name" value="ATPase domain of HSP90 chaperone/DNA topoisomerase II/histidine kinase"/>
    <property type="match status" value="1"/>
</dbReference>
<accession>A0A1H3YQ32</accession>
<dbReference type="InterPro" id="IPR003594">
    <property type="entry name" value="HATPase_dom"/>
</dbReference>
<dbReference type="Gene3D" id="3.40.50.2300">
    <property type="match status" value="1"/>
</dbReference>
<dbReference type="GO" id="GO:0009927">
    <property type="term" value="F:histidine phosphotransfer kinase activity"/>
    <property type="evidence" value="ECO:0007669"/>
    <property type="project" value="TreeGrafter"/>
</dbReference>
<dbReference type="InterPro" id="IPR003661">
    <property type="entry name" value="HisK_dim/P_dom"/>
</dbReference>
<dbReference type="SUPFAM" id="SSF52172">
    <property type="entry name" value="CheY-like"/>
    <property type="match status" value="1"/>
</dbReference>
<dbReference type="EMBL" id="FNRK01000004">
    <property type="protein sequence ID" value="SEA13188.1"/>
    <property type="molecule type" value="Genomic_DNA"/>
</dbReference>
<evidence type="ECO:0000313" key="14">
    <source>
        <dbReference type="Proteomes" id="UP000199394"/>
    </source>
</evidence>
<dbReference type="STRING" id="81409.SAMN04515656_10442"/>
<comment type="function">
    <text evidence="8">May play the central regulatory role in sporulation. It may be an element of the effector pathway responsible for the activation of sporulation genes in response to nutritional stress. Spo0A may act in concert with spo0H (a sigma factor) to control the expression of some genes that are critical to the sporulation process.</text>
</comment>
<dbReference type="Gene3D" id="3.30.565.10">
    <property type="entry name" value="Histidine kinase-like ATPase, C-terminal domain"/>
    <property type="match status" value="1"/>
</dbReference>
<organism evidence="13 14">
    <name type="scientific">Eubacterium aggregans</name>
    <dbReference type="NCBI Taxonomy" id="81409"/>
    <lineage>
        <taxon>Bacteria</taxon>
        <taxon>Bacillati</taxon>
        <taxon>Bacillota</taxon>
        <taxon>Clostridia</taxon>
        <taxon>Eubacteriales</taxon>
        <taxon>Eubacteriaceae</taxon>
        <taxon>Eubacterium</taxon>
    </lineage>
</organism>
<keyword evidence="4 9" id="KW-0597">Phosphoprotein</keyword>
<dbReference type="SUPFAM" id="SSF55785">
    <property type="entry name" value="PYP-like sensor domain (PAS domain)"/>
    <property type="match status" value="1"/>
</dbReference>
<evidence type="ECO:0000256" key="7">
    <source>
        <dbReference type="ARBA" id="ARBA00023012"/>
    </source>
</evidence>
<dbReference type="SMART" id="SM00448">
    <property type="entry name" value="REC"/>
    <property type="match status" value="1"/>
</dbReference>
<dbReference type="InterPro" id="IPR000700">
    <property type="entry name" value="PAS-assoc_C"/>
</dbReference>
<dbReference type="PRINTS" id="PR00344">
    <property type="entry name" value="BCTRLSENSOR"/>
</dbReference>
<dbReference type="SMART" id="SM00387">
    <property type="entry name" value="HATPase_c"/>
    <property type="match status" value="1"/>
</dbReference>